<dbReference type="GO" id="GO:0006351">
    <property type="term" value="P:DNA-templated transcription"/>
    <property type="evidence" value="ECO:0007669"/>
    <property type="project" value="TreeGrafter"/>
</dbReference>
<evidence type="ECO:0000313" key="6">
    <source>
        <dbReference type="EMBL" id="RAI70897.1"/>
    </source>
</evidence>
<dbReference type="Pfam" id="PF00126">
    <property type="entry name" value="HTH_1"/>
    <property type="match status" value="1"/>
</dbReference>
<evidence type="ECO:0000256" key="4">
    <source>
        <dbReference type="ARBA" id="ARBA00023163"/>
    </source>
</evidence>
<dbReference type="InterPro" id="IPR036388">
    <property type="entry name" value="WH-like_DNA-bd_sf"/>
</dbReference>
<dbReference type="SUPFAM" id="SSF46785">
    <property type="entry name" value="Winged helix' DNA-binding domain"/>
    <property type="match status" value="1"/>
</dbReference>
<dbReference type="PANTHER" id="PTHR30537">
    <property type="entry name" value="HTH-TYPE TRANSCRIPTIONAL REGULATOR"/>
    <property type="match status" value="1"/>
</dbReference>
<keyword evidence="3" id="KW-0238">DNA-binding</keyword>
<evidence type="ECO:0000256" key="1">
    <source>
        <dbReference type="ARBA" id="ARBA00009437"/>
    </source>
</evidence>
<evidence type="ECO:0000259" key="5">
    <source>
        <dbReference type="PROSITE" id="PS50931"/>
    </source>
</evidence>
<dbReference type="GO" id="GO:0003700">
    <property type="term" value="F:DNA-binding transcription factor activity"/>
    <property type="evidence" value="ECO:0007669"/>
    <property type="project" value="InterPro"/>
</dbReference>
<comment type="caution">
    <text evidence="6">The sequence shown here is derived from an EMBL/GenBank/DDBJ whole genome shotgun (WGS) entry which is preliminary data.</text>
</comment>
<dbReference type="SUPFAM" id="SSF53850">
    <property type="entry name" value="Periplasmic binding protein-like II"/>
    <property type="match status" value="1"/>
</dbReference>
<keyword evidence="4" id="KW-0804">Transcription</keyword>
<dbReference type="FunFam" id="1.10.10.10:FF:000001">
    <property type="entry name" value="LysR family transcriptional regulator"/>
    <property type="match status" value="1"/>
</dbReference>
<proteinExistence type="inferred from homology"/>
<feature type="domain" description="HTH lysR-type" evidence="5">
    <location>
        <begin position="1"/>
        <end position="59"/>
    </location>
</feature>
<dbReference type="Gene3D" id="3.40.190.10">
    <property type="entry name" value="Periplasmic binding protein-like II"/>
    <property type="match status" value="2"/>
</dbReference>
<gene>
    <name evidence="6" type="ORF">DOZ80_10535</name>
</gene>
<dbReference type="GO" id="GO:0043565">
    <property type="term" value="F:sequence-specific DNA binding"/>
    <property type="evidence" value="ECO:0007669"/>
    <property type="project" value="TreeGrafter"/>
</dbReference>
<keyword evidence="2" id="KW-0805">Transcription regulation</keyword>
<protein>
    <submittedName>
        <fullName evidence="6">LysR family transcriptional regulator</fullName>
    </submittedName>
</protein>
<dbReference type="InterPro" id="IPR058163">
    <property type="entry name" value="LysR-type_TF_proteobact-type"/>
</dbReference>
<sequence>MNQLLAMRTLVRVVESGSFSKAADHLGLPRSTVSKLISDLELYLGIKLVHRTTRSLAVTQEGYEYATRAREVLGGLDALDSSIRKTSDRPGGHLRVDAPTSFANRLLIPALPDFNRLYPDISIALGVSDRTIDIIGEGVDCVIRAGVLADIPFIARKIFTLDYVTCASPSYLEQNGVPESPAMLESGHRGVGYFSAATGKVEPLIFHRDIERYEITKHHYSANEGNGHIELLKAGFGVGQNLKRFMEATLQAGELVTVLDDWTRPSVPFHIIYPPSHHKKARLGVFIEWLVERFPTL</sequence>
<dbReference type="Gene3D" id="1.10.10.10">
    <property type="entry name" value="Winged helix-like DNA-binding domain superfamily/Winged helix DNA-binding domain"/>
    <property type="match status" value="1"/>
</dbReference>
<accession>A0A327N6M0</accession>
<organism evidence="6 7">
    <name type="scientific">Pseudomonas fluorescens</name>
    <dbReference type="NCBI Taxonomy" id="294"/>
    <lineage>
        <taxon>Bacteria</taxon>
        <taxon>Pseudomonadati</taxon>
        <taxon>Pseudomonadota</taxon>
        <taxon>Gammaproteobacteria</taxon>
        <taxon>Pseudomonadales</taxon>
        <taxon>Pseudomonadaceae</taxon>
        <taxon>Pseudomonas</taxon>
    </lineage>
</organism>
<reference evidence="6 7" key="1">
    <citation type="submission" date="2018-06" db="EMBL/GenBank/DDBJ databases">
        <authorList>
            <person name="Zhirakovskaya E."/>
        </authorList>
    </citation>
    <scope>NUCLEOTIDE SEQUENCE [LARGE SCALE GENOMIC DNA]</scope>
    <source>
        <strain evidence="6 7">LY3</strain>
    </source>
</reference>
<dbReference type="InterPro" id="IPR005119">
    <property type="entry name" value="LysR_subst-bd"/>
</dbReference>
<dbReference type="InterPro" id="IPR000847">
    <property type="entry name" value="LysR_HTH_N"/>
</dbReference>
<dbReference type="PANTHER" id="PTHR30537:SF72">
    <property type="entry name" value="LYSR FAMILY TRANSCRIPTIONAL REGULATOR"/>
    <property type="match status" value="1"/>
</dbReference>
<dbReference type="CDD" id="cd08472">
    <property type="entry name" value="PBP2_CrgA_like_3"/>
    <property type="match status" value="1"/>
</dbReference>
<comment type="similarity">
    <text evidence="1">Belongs to the LysR transcriptional regulatory family.</text>
</comment>
<evidence type="ECO:0000313" key="7">
    <source>
        <dbReference type="Proteomes" id="UP000249493"/>
    </source>
</evidence>
<evidence type="ECO:0000256" key="3">
    <source>
        <dbReference type="ARBA" id="ARBA00023125"/>
    </source>
</evidence>
<dbReference type="Proteomes" id="UP000249493">
    <property type="component" value="Unassembled WGS sequence"/>
</dbReference>
<dbReference type="AlphaFoldDB" id="A0A327N6M0"/>
<dbReference type="InterPro" id="IPR036390">
    <property type="entry name" value="WH_DNA-bd_sf"/>
</dbReference>
<dbReference type="EMBL" id="QLIN01000003">
    <property type="protein sequence ID" value="RAI70897.1"/>
    <property type="molecule type" value="Genomic_DNA"/>
</dbReference>
<evidence type="ECO:0000256" key="2">
    <source>
        <dbReference type="ARBA" id="ARBA00023015"/>
    </source>
</evidence>
<name>A0A327N6M0_PSEFL</name>
<dbReference type="Pfam" id="PF03466">
    <property type="entry name" value="LysR_substrate"/>
    <property type="match status" value="1"/>
</dbReference>
<dbReference type="PROSITE" id="PS50931">
    <property type="entry name" value="HTH_LYSR"/>
    <property type="match status" value="1"/>
</dbReference>